<dbReference type="Gene3D" id="3.40.50.1820">
    <property type="entry name" value="alpha/beta hydrolase"/>
    <property type="match status" value="1"/>
</dbReference>
<dbReference type="InterPro" id="IPR029058">
    <property type="entry name" value="AB_hydrolase_fold"/>
</dbReference>
<dbReference type="Pfam" id="PF05990">
    <property type="entry name" value="DUF900"/>
    <property type="match status" value="1"/>
</dbReference>
<dbReference type="GO" id="GO:0016787">
    <property type="term" value="F:hydrolase activity"/>
    <property type="evidence" value="ECO:0007669"/>
    <property type="project" value="UniProtKB-KW"/>
</dbReference>
<dbReference type="KEGG" id="niy:FQ775_23225"/>
<keyword evidence="1" id="KW-0378">Hydrolase</keyword>
<proteinExistence type="predicted"/>
<accession>A0A5B8L5M6</accession>
<dbReference type="Gene3D" id="2.160.20.80">
    <property type="entry name" value="E3 ubiquitin-protein ligase SopA"/>
    <property type="match status" value="1"/>
</dbReference>
<sequence>MADNWHVRWLREGVRKWNKRRKKVAFVPDLSGLRFFDLLPNDFRDKPKTSRYFEKIDLSGANLRGADLSRLNFAKAKFKHAMLLNADLSKSNFKDADFTRADLVGSSFDESYLAGALFDRPTIANVTFDRANGSGATFIGADLGSAERATLTSIGARIFASRHEYLSEVIEKKDKDNLSAMVETKHDSTKKKYKNRYDVVFATNRNPIISRGEITDFGTKNSQKLSFGVCEVIVPETHRMGSLGSPMWKRLLNRSDDRLKLQHLIILNEELFGEFVRSIEARMRLREKPTIFVHGYNTSFKESVIRAAQLGFDLGIGQGIGLFSWPSLGKIHGYLADEASCEASKYYLADFIEKFVRISKEESVNIISHSMGCRCVMNALEVLSNGRKEILKKVNQIILAAADVDTAIMPNLARHAVGQCARTTSYVSDGDKALAISGWFHNFPRVGVMPPPYVLNGMDTIAVNDKELGDLSHGYFSTSRTVLSDIFTILKHNSPPSDRHSIEEAVQDNLLFWRLRN</sequence>
<reference evidence="1" key="1">
    <citation type="submission" date="2020-04" db="EMBL/GenBank/DDBJ databases">
        <title>Nitratireductor sp. nov. isolated from mangrove soil.</title>
        <authorList>
            <person name="Ye Y."/>
        </authorList>
    </citation>
    <scope>NUCLEOTIDE SEQUENCE</scope>
    <source>
        <strain evidence="1">SY7</strain>
    </source>
</reference>
<keyword evidence="2" id="KW-1185">Reference proteome</keyword>
<evidence type="ECO:0000313" key="2">
    <source>
        <dbReference type="Proteomes" id="UP000321389"/>
    </source>
</evidence>
<dbReference type="OrthoDB" id="9797755at2"/>
<dbReference type="AlphaFoldDB" id="A0A5B8L5M6"/>
<name>A0A5B8L5M6_9HYPH</name>
<evidence type="ECO:0000313" key="1">
    <source>
        <dbReference type="EMBL" id="QDZ03043.1"/>
    </source>
</evidence>
<dbReference type="Proteomes" id="UP000321389">
    <property type="component" value="Chromosome"/>
</dbReference>
<dbReference type="SUPFAM" id="SSF53474">
    <property type="entry name" value="alpha/beta-Hydrolases"/>
    <property type="match status" value="1"/>
</dbReference>
<dbReference type="PANTHER" id="PTHR36513">
    <property type="entry name" value="ABC TRANSMEMBRANE TYPE-1 DOMAIN-CONTAINING PROTEIN"/>
    <property type="match status" value="1"/>
</dbReference>
<dbReference type="Pfam" id="PF00805">
    <property type="entry name" value="Pentapeptide"/>
    <property type="match status" value="1"/>
</dbReference>
<gene>
    <name evidence="1" type="ORF">FQ775_23225</name>
</gene>
<protein>
    <submittedName>
        <fullName evidence="1">Alpha/beta hydrolase</fullName>
    </submittedName>
</protein>
<organism evidence="1 2">
    <name type="scientific">Nitratireductor mangrovi</name>
    <dbReference type="NCBI Taxonomy" id="2599600"/>
    <lineage>
        <taxon>Bacteria</taxon>
        <taxon>Pseudomonadati</taxon>
        <taxon>Pseudomonadota</taxon>
        <taxon>Alphaproteobacteria</taxon>
        <taxon>Hyphomicrobiales</taxon>
        <taxon>Phyllobacteriaceae</taxon>
        <taxon>Nitratireductor</taxon>
    </lineage>
</organism>
<dbReference type="EMBL" id="CP042301">
    <property type="protein sequence ID" value="QDZ03043.1"/>
    <property type="molecule type" value="Genomic_DNA"/>
</dbReference>
<dbReference type="RefSeq" id="WP_146301676.1">
    <property type="nucleotide sequence ID" value="NZ_CP042301.2"/>
</dbReference>
<dbReference type="PANTHER" id="PTHR36513:SF1">
    <property type="entry name" value="TRANSMEMBRANE PROTEIN"/>
    <property type="match status" value="1"/>
</dbReference>
<dbReference type="InterPro" id="IPR010297">
    <property type="entry name" value="DUF900_hydrolase"/>
</dbReference>
<dbReference type="SUPFAM" id="SSF141571">
    <property type="entry name" value="Pentapeptide repeat-like"/>
    <property type="match status" value="1"/>
</dbReference>
<dbReference type="InterPro" id="IPR001646">
    <property type="entry name" value="5peptide_repeat"/>
</dbReference>